<dbReference type="PROSITE" id="PS01159">
    <property type="entry name" value="WW_DOMAIN_1"/>
    <property type="match status" value="1"/>
</dbReference>
<dbReference type="Pfam" id="PF00397">
    <property type="entry name" value="WW"/>
    <property type="match status" value="1"/>
</dbReference>
<dbReference type="Proteomes" id="UP000887566">
    <property type="component" value="Unplaced"/>
</dbReference>
<dbReference type="PANTHER" id="PTHR12268">
    <property type="entry name" value="E3 UBIQUITIN-PROTEIN LIGASE KCMF1"/>
    <property type="match status" value="1"/>
</dbReference>
<evidence type="ECO:0000256" key="4">
    <source>
        <dbReference type="ARBA" id="ARBA00022837"/>
    </source>
</evidence>
<dbReference type="Gene3D" id="1.10.238.10">
    <property type="entry name" value="EF-hand"/>
    <property type="match status" value="1"/>
</dbReference>
<evidence type="ECO:0000256" key="2">
    <source>
        <dbReference type="ARBA" id="ARBA00004496"/>
    </source>
</evidence>
<dbReference type="SUPFAM" id="SSF47473">
    <property type="entry name" value="EF-hand"/>
    <property type="match status" value="1"/>
</dbReference>
<feature type="coiled-coil region" evidence="6">
    <location>
        <begin position="92"/>
        <end position="126"/>
    </location>
</feature>
<dbReference type="CDD" id="cd00201">
    <property type="entry name" value="WW"/>
    <property type="match status" value="1"/>
</dbReference>
<dbReference type="WBParaSite" id="PSAMB.scaffold9380size5046.g32405.t1">
    <property type="protein sequence ID" value="PSAMB.scaffold9380size5046.g32405.t1"/>
    <property type="gene ID" value="PSAMB.scaffold9380size5046.g32405"/>
</dbReference>
<dbReference type="Gene3D" id="2.20.70.10">
    <property type="match status" value="1"/>
</dbReference>
<dbReference type="GO" id="GO:0016010">
    <property type="term" value="C:dystrophin-associated glycoprotein complex"/>
    <property type="evidence" value="ECO:0007669"/>
    <property type="project" value="UniProtKB-ARBA"/>
</dbReference>
<dbReference type="Gene3D" id="1.20.58.60">
    <property type="match status" value="4"/>
</dbReference>
<dbReference type="InterPro" id="IPR001202">
    <property type="entry name" value="WW_dom"/>
</dbReference>
<evidence type="ECO:0000256" key="3">
    <source>
        <dbReference type="ARBA" id="ARBA00022490"/>
    </source>
</evidence>
<protein>
    <submittedName>
        <fullName evidence="10">WW domain-containing protein</fullName>
    </submittedName>
</protein>
<dbReference type="InterPro" id="IPR011992">
    <property type="entry name" value="EF-hand-dom_pair"/>
</dbReference>
<feature type="compositionally biased region" description="Polar residues" evidence="7">
    <location>
        <begin position="8"/>
        <end position="33"/>
    </location>
</feature>
<dbReference type="GO" id="GO:0045202">
    <property type="term" value="C:synapse"/>
    <property type="evidence" value="ECO:0007669"/>
    <property type="project" value="GOC"/>
</dbReference>
<dbReference type="InterPro" id="IPR018159">
    <property type="entry name" value="Spectrin/alpha-actinin"/>
</dbReference>
<feature type="coiled-coil region" evidence="6">
    <location>
        <begin position="564"/>
        <end position="591"/>
    </location>
</feature>
<dbReference type="InterPro" id="IPR002017">
    <property type="entry name" value="Spectrin_repeat"/>
</dbReference>
<dbReference type="Pfam" id="PF00435">
    <property type="entry name" value="Spectrin"/>
    <property type="match status" value="1"/>
</dbReference>
<dbReference type="Pfam" id="PF09068">
    <property type="entry name" value="EF-hand_2"/>
    <property type="match status" value="1"/>
</dbReference>
<keyword evidence="9" id="KW-1185">Reference proteome</keyword>
<evidence type="ECO:0000256" key="1">
    <source>
        <dbReference type="ARBA" id="ARBA00004278"/>
    </source>
</evidence>
<dbReference type="GO" id="GO:0099536">
    <property type="term" value="P:synaptic signaling"/>
    <property type="evidence" value="ECO:0007669"/>
    <property type="project" value="TreeGrafter"/>
</dbReference>
<reference evidence="10" key="1">
    <citation type="submission" date="2022-11" db="UniProtKB">
        <authorList>
            <consortium name="WormBaseParasite"/>
        </authorList>
    </citation>
    <scope>IDENTIFICATION</scope>
</reference>
<dbReference type="Gene3D" id="6.10.140.70">
    <property type="match status" value="1"/>
</dbReference>
<dbReference type="PROSITE" id="PS50020">
    <property type="entry name" value="WW_DOMAIN_2"/>
    <property type="match status" value="1"/>
</dbReference>
<dbReference type="InterPro" id="IPR015153">
    <property type="entry name" value="EF-hand_dom_typ1"/>
</dbReference>
<feature type="domain" description="WW" evidence="8">
    <location>
        <begin position="784"/>
        <end position="817"/>
    </location>
</feature>
<sequence>SVEKQRSVEQQNAAAKQTSVEQQGSVEKQSSIEQPVPAERRSHLQAQTAAMHAVSTALETVQSVAQLEAGLKAVEERLLADQQGRAGGYGNFSEQEDTLKALESELKAADAVLVEAQAEVTLLNERNVAELDRKRLDHLLASARSRVSRIKELHAQRRDAYEQRLALWQKFQRNLHDTQAFVQEMEKSLADWRSRNKSPDLEEMERTQLDMEAKCTERLDLLKQCRSEAVEIVPSLSAPEATMVQDKIDSLARRWQLINLQMTERRQRLEQKQADDSDLREEVELLQFWCDEVESDLLTTVDPSNRILLKELLTRVTERYNELAERQARFQAAERAKDRYIDLRMVPTQSKHQMRRDVSELGKRITRCDGGPAVVGRLDSADCSYGVAPPTHRQRLESLRIRRAVLEAALRSRKDFHTALKEFEDWLVRVETSARQLDHDSNNTQLVKDSHKRRDWMEGEKAIRVEMDAHEDVLKSLDEMGVKLARNLDDGGVEKQQLLTRLDGIKNKWGALAETDHAVRARLESAQEQWERLTVNLRDLIYWTDSQNRLMLEQQPVGGDLARVESQNAFIKTLQSEMERKEKDVNETIKLAHSFLMQQDLRPAMHLSSPLSDLQPEPEDPVTLQQRRIAQQIRVESDTLNERWKALKEKAVKWSKIVDDAHSKMISFDKAVQECEVNLAKVDNARRAWPAVETIQLDDLPNQMNRAKTFRHQLTSVRTSVDDLNDWSSRLLADNVDLSEDAQATLESVNSRYKRLDQAITQRLAALENAVKDFGPSSQHFLMESVAHPWERAISNTRVPYFINHETERTQWDHPKMSDILLQLCNFNEVKFSAYRTGMKLRALQKRLCLDLVRLEDLDAAFEKQKLKEAANDRPIDVSDMVMTLLPVFETAQAAYPELIRSLPLAIDLCINFLLNIYDPLRNGNVRVLSFKVPLVVMCRAQLEDKYKYLFQQISSANGADQKKLAL</sequence>
<feature type="region of interest" description="Disordered" evidence="7">
    <location>
        <begin position="1"/>
        <end position="48"/>
    </location>
</feature>
<dbReference type="InterPro" id="IPR050774">
    <property type="entry name" value="KCMF1/Dystrophin"/>
</dbReference>
<name>A0A914XNP1_9BILA</name>
<evidence type="ECO:0000256" key="5">
    <source>
        <dbReference type="ARBA" id="ARBA00023212"/>
    </source>
</evidence>
<dbReference type="CDD" id="cd00176">
    <property type="entry name" value="SPEC"/>
    <property type="match status" value="2"/>
</dbReference>
<evidence type="ECO:0000313" key="10">
    <source>
        <dbReference type="WBParaSite" id="PSAMB.scaffold9380size5046.g32405.t1"/>
    </source>
</evidence>
<evidence type="ECO:0000259" key="8">
    <source>
        <dbReference type="PROSITE" id="PS50020"/>
    </source>
</evidence>
<dbReference type="PANTHER" id="PTHR12268:SF14">
    <property type="entry name" value="DYSTROPHIN-1"/>
    <property type="match status" value="1"/>
</dbReference>
<dbReference type="AlphaFoldDB" id="A0A914XNP1"/>
<proteinExistence type="predicted"/>
<evidence type="ECO:0000256" key="7">
    <source>
        <dbReference type="SAM" id="MobiDB-lite"/>
    </source>
</evidence>
<dbReference type="SMART" id="SM00456">
    <property type="entry name" value="WW"/>
    <property type="match status" value="1"/>
</dbReference>
<keyword evidence="6" id="KW-0175">Coiled coil</keyword>
<keyword evidence="5" id="KW-0206">Cytoskeleton</keyword>
<organism evidence="9 10">
    <name type="scientific">Plectus sambesii</name>
    <dbReference type="NCBI Taxonomy" id="2011161"/>
    <lineage>
        <taxon>Eukaryota</taxon>
        <taxon>Metazoa</taxon>
        <taxon>Ecdysozoa</taxon>
        <taxon>Nematoda</taxon>
        <taxon>Chromadorea</taxon>
        <taxon>Plectida</taxon>
        <taxon>Plectina</taxon>
        <taxon>Plectoidea</taxon>
        <taxon>Plectidae</taxon>
        <taxon>Plectus</taxon>
    </lineage>
</organism>
<accession>A0A914XNP1</accession>
<dbReference type="SMART" id="SM00150">
    <property type="entry name" value="SPEC"/>
    <property type="match status" value="4"/>
</dbReference>
<dbReference type="InterPro" id="IPR036020">
    <property type="entry name" value="WW_dom_sf"/>
</dbReference>
<evidence type="ECO:0000256" key="6">
    <source>
        <dbReference type="SAM" id="Coils"/>
    </source>
</evidence>
<dbReference type="SUPFAM" id="SSF51045">
    <property type="entry name" value="WW domain"/>
    <property type="match status" value="1"/>
</dbReference>
<keyword evidence="3" id="KW-0963">Cytoplasm</keyword>
<comment type="subcellular location">
    <subcellularLocation>
        <location evidence="1">Cell membrane</location>
        <location evidence="1">Sarcolemma</location>
        <topology evidence="1">Peripheral membrane protein</topology>
        <orientation evidence="1">Cytoplasmic side</orientation>
    </subcellularLocation>
    <subcellularLocation>
        <location evidence="2">Cytoplasm</location>
    </subcellularLocation>
</comment>
<dbReference type="SUPFAM" id="SSF46966">
    <property type="entry name" value="Spectrin repeat"/>
    <property type="match status" value="4"/>
</dbReference>
<evidence type="ECO:0000313" key="9">
    <source>
        <dbReference type="Proteomes" id="UP000887566"/>
    </source>
</evidence>
<keyword evidence="4" id="KW-0106">Calcium</keyword>